<organism evidence="2 3">
    <name type="scientific">Rikenella microfusus</name>
    <dbReference type="NCBI Taxonomy" id="28139"/>
    <lineage>
        <taxon>Bacteria</taxon>
        <taxon>Pseudomonadati</taxon>
        <taxon>Bacteroidota</taxon>
        <taxon>Bacteroidia</taxon>
        <taxon>Bacteroidales</taxon>
        <taxon>Rikenellaceae</taxon>
        <taxon>Rikenella</taxon>
    </lineage>
</organism>
<name>A0A379MN71_9BACT</name>
<dbReference type="RefSeq" id="WP_147288411.1">
    <property type="nucleotide sequence ID" value="NZ_CALVFX010000004.1"/>
</dbReference>
<evidence type="ECO:0000313" key="3">
    <source>
        <dbReference type="Proteomes" id="UP000255233"/>
    </source>
</evidence>
<gene>
    <name evidence="2" type="ORF">NCTC11190_00171</name>
</gene>
<dbReference type="STRING" id="880526.GCA_000427365_01268"/>
<dbReference type="AlphaFoldDB" id="A0A379MN71"/>
<dbReference type="Proteomes" id="UP000255233">
    <property type="component" value="Unassembled WGS sequence"/>
</dbReference>
<feature type="signal peptide" evidence="1">
    <location>
        <begin position="1"/>
        <end position="24"/>
    </location>
</feature>
<evidence type="ECO:0008006" key="4">
    <source>
        <dbReference type="Google" id="ProtNLM"/>
    </source>
</evidence>
<feature type="chain" id="PRO_5016664457" description="Outer membrane protein beta-barrel domain-containing protein" evidence="1">
    <location>
        <begin position="25"/>
        <end position="153"/>
    </location>
</feature>
<accession>A0A379MN71</accession>
<proteinExistence type="predicted"/>
<dbReference type="EMBL" id="UGVL01000001">
    <property type="protein sequence ID" value="SUE32983.1"/>
    <property type="molecule type" value="Genomic_DNA"/>
</dbReference>
<sequence length="153" mass="16432">MKTRMMAAVSALALSLAVVGTAQAQDYDTGIGVNLGADMGIGFKRFLTERSAVEAQFGYNLGCKGVMLSAVYQYHVPLATGFSLYAGGGLNIGVLHLGKHQDADFAIGLDPTVGFEYKFANAPIALAVDYKPNINFTPHSQWDLAAFKIRYTF</sequence>
<protein>
    <recommendedName>
        <fullName evidence="4">Outer membrane protein beta-barrel domain-containing protein</fullName>
    </recommendedName>
</protein>
<dbReference type="Gene3D" id="2.40.160.20">
    <property type="match status" value="1"/>
</dbReference>
<reference evidence="2 3" key="1">
    <citation type="submission" date="2018-06" db="EMBL/GenBank/DDBJ databases">
        <authorList>
            <consortium name="Pathogen Informatics"/>
            <person name="Doyle S."/>
        </authorList>
    </citation>
    <scope>NUCLEOTIDE SEQUENCE [LARGE SCALE GENOMIC DNA]</scope>
    <source>
        <strain evidence="2 3">NCTC11190</strain>
    </source>
</reference>
<keyword evidence="3" id="KW-1185">Reference proteome</keyword>
<evidence type="ECO:0000256" key="1">
    <source>
        <dbReference type="SAM" id="SignalP"/>
    </source>
</evidence>
<dbReference type="SUPFAM" id="SSF56925">
    <property type="entry name" value="OMPA-like"/>
    <property type="match status" value="1"/>
</dbReference>
<evidence type="ECO:0000313" key="2">
    <source>
        <dbReference type="EMBL" id="SUE32983.1"/>
    </source>
</evidence>
<dbReference type="InterPro" id="IPR011250">
    <property type="entry name" value="OMP/PagP_B-barrel"/>
</dbReference>
<keyword evidence="1" id="KW-0732">Signal</keyword>
<dbReference type="OrthoDB" id="978645at2"/>